<dbReference type="EMBL" id="AOMT01000005">
    <property type="protein sequence ID" value="KDN25837.1"/>
    <property type="molecule type" value="Genomic_DNA"/>
</dbReference>
<dbReference type="Proteomes" id="UP000035860">
    <property type="component" value="Unassembled WGS sequence"/>
</dbReference>
<dbReference type="RefSeq" id="WP_036362360.1">
    <property type="nucleotide sequence ID" value="NZ_AOMT01000005.1"/>
</dbReference>
<reference evidence="1 2" key="1">
    <citation type="journal article" date="2014" name="Genome Announc.">
        <title>Draft Genome Sequence of Moraxella bovoculi Strain 237T (ATCC BAA-1259T) Isolated from a Calf with Infectious Bovine Keratoconjunctivitis.</title>
        <authorList>
            <person name="Calcutt M.J."/>
            <person name="Foecking M.F."/>
            <person name="Martin N.T."/>
            <person name="Mhlanga-Mutangadura T."/>
            <person name="Reilly T.J."/>
        </authorList>
    </citation>
    <scope>NUCLEOTIDE SEQUENCE [LARGE SCALE GENOMIC DNA]</scope>
    <source>
        <strain evidence="1 2">237</strain>
    </source>
</reference>
<dbReference type="AlphaFoldDB" id="A0A066UIY9"/>
<dbReference type="GeneID" id="301975331"/>
<organism evidence="1 2">
    <name type="scientific">Moraxella bovoculi 237</name>
    <dbReference type="NCBI Taxonomy" id="743974"/>
    <lineage>
        <taxon>Bacteria</taxon>
        <taxon>Pseudomonadati</taxon>
        <taxon>Pseudomonadota</taxon>
        <taxon>Gammaproteobacteria</taxon>
        <taxon>Moraxellales</taxon>
        <taxon>Moraxellaceae</taxon>
        <taxon>Moraxella</taxon>
    </lineage>
</organism>
<name>A0A066UIY9_9GAMM</name>
<evidence type="ECO:0000313" key="2">
    <source>
        <dbReference type="Proteomes" id="UP000035860"/>
    </source>
</evidence>
<comment type="caution">
    <text evidence="1">The sequence shown here is derived from an EMBL/GenBank/DDBJ whole genome shotgun (WGS) entry which is preliminary data.</text>
</comment>
<keyword evidence="2" id="KW-1185">Reference proteome</keyword>
<protein>
    <submittedName>
        <fullName evidence="1">Uncharacterized protein</fullName>
    </submittedName>
</protein>
<evidence type="ECO:0000313" key="1">
    <source>
        <dbReference type="EMBL" id="KDN25837.1"/>
    </source>
</evidence>
<proteinExistence type="predicted"/>
<sequence length="71" mass="8063">MNDITKNIPKNQTVMPSDDEQMLDEIKHEDDNFVPLSSPPDLTDDDEDARLKVINESNTKKEIVVPVMPLV</sequence>
<accession>A0A066UIY9</accession>
<gene>
    <name evidence="1" type="ORF">MBO_01535</name>
</gene>